<dbReference type="Pfam" id="PF03975">
    <property type="entry name" value="CheD"/>
    <property type="match status" value="1"/>
</dbReference>
<evidence type="ECO:0000313" key="5">
    <source>
        <dbReference type="Proteomes" id="UP000254771"/>
    </source>
</evidence>
<dbReference type="HAMAP" id="MF_01440">
    <property type="entry name" value="CheD"/>
    <property type="match status" value="1"/>
</dbReference>
<name>A0A370DDF6_9GAMM</name>
<protein>
    <recommendedName>
        <fullName evidence="3">Probable chemoreceptor glutamine deamidase CheD</fullName>
        <ecNumber evidence="3">3.5.1.44</ecNumber>
    </recommendedName>
</protein>
<dbReference type="AlphaFoldDB" id="A0A370DDF6"/>
<reference evidence="4 5" key="1">
    <citation type="journal article" date="2018" name="ISME J.">
        <title>Endosymbiont genomes yield clues of tubeworm success.</title>
        <authorList>
            <person name="Li Y."/>
            <person name="Liles M.R."/>
            <person name="Halanych K.M."/>
        </authorList>
    </citation>
    <scope>NUCLEOTIDE SEQUENCE [LARGE SCALE GENOMIC DNA]</scope>
    <source>
        <strain evidence="4">A1462</strain>
    </source>
</reference>
<comment type="catalytic activity">
    <reaction evidence="3">
        <text>L-glutaminyl-[protein] + H2O = L-glutamyl-[protein] + NH4(+)</text>
        <dbReference type="Rhea" id="RHEA:16441"/>
        <dbReference type="Rhea" id="RHEA-COMP:10207"/>
        <dbReference type="Rhea" id="RHEA-COMP:10208"/>
        <dbReference type="ChEBI" id="CHEBI:15377"/>
        <dbReference type="ChEBI" id="CHEBI:28938"/>
        <dbReference type="ChEBI" id="CHEBI:29973"/>
        <dbReference type="ChEBI" id="CHEBI:30011"/>
        <dbReference type="EC" id="3.5.1.44"/>
    </reaction>
</comment>
<comment type="function">
    <text evidence="3">Probably deamidates glutamine residues to glutamate on methyl-accepting chemotaxis receptors (MCPs), playing an important role in chemotaxis.</text>
</comment>
<evidence type="ECO:0000256" key="1">
    <source>
        <dbReference type="ARBA" id="ARBA00022500"/>
    </source>
</evidence>
<keyword evidence="1 3" id="KW-0145">Chemotaxis</keyword>
<dbReference type="GO" id="GO:0006935">
    <property type="term" value="P:chemotaxis"/>
    <property type="evidence" value="ECO:0007669"/>
    <property type="project" value="UniProtKB-UniRule"/>
</dbReference>
<organism evidence="4 5">
    <name type="scientific">endosymbiont of Escarpia spicata</name>
    <dbReference type="NCBI Taxonomy" id="2200908"/>
    <lineage>
        <taxon>Bacteria</taxon>
        <taxon>Pseudomonadati</taxon>
        <taxon>Pseudomonadota</taxon>
        <taxon>Gammaproteobacteria</taxon>
        <taxon>sulfur-oxidizing symbionts</taxon>
    </lineage>
</organism>
<dbReference type="CDD" id="cd16352">
    <property type="entry name" value="CheD"/>
    <property type="match status" value="1"/>
</dbReference>
<gene>
    <name evidence="3" type="primary">cheD</name>
    <name evidence="4" type="ORF">DIZ78_17385</name>
</gene>
<dbReference type="NCBIfam" id="NF010013">
    <property type="entry name" value="PRK13487.1"/>
    <property type="match status" value="1"/>
</dbReference>
<dbReference type="InterPro" id="IPR011324">
    <property type="entry name" value="Cytotoxic_necrot_fac-like_cat"/>
</dbReference>
<keyword evidence="2 3" id="KW-0378">Hydrolase</keyword>
<dbReference type="InterPro" id="IPR005659">
    <property type="entry name" value="Chemorcpt_Glu_NH3ase_CheD"/>
</dbReference>
<accession>A0A370DDF6</accession>
<dbReference type="Proteomes" id="UP000254771">
    <property type="component" value="Unassembled WGS sequence"/>
</dbReference>
<proteinExistence type="inferred from homology"/>
<evidence type="ECO:0000256" key="2">
    <source>
        <dbReference type="ARBA" id="ARBA00022801"/>
    </source>
</evidence>
<dbReference type="SUPFAM" id="SSF64438">
    <property type="entry name" value="CNF1/YfiH-like putative cysteine hydrolases"/>
    <property type="match status" value="1"/>
</dbReference>
<dbReference type="Gene3D" id="3.30.1330.200">
    <property type="match status" value="1"/>
</dbReference>
<comment type="caution">
    <text evidence="4">The sequence shown here is derived from an EMBL/GenBank/DDBJ whole genome shotgun (WGS) entry which is preliminary data.</text>
</comment>
<dbReference type="PANTHER" id="PTHR35147:SF2">
    <property type="entry name" value="CHEMORECEPTOR GLUTAMINE DEAMIDASE CHED-RELATED"/>
    <property type="match status" value="1"/>
</dbReference>
<sequence length="208" mass="23430">MTHQETTKPLPGFETINRYWDRNHKMPAAKILPGEYYVTTNDEIITTVLGSCVSACIWDTVFGIGGMNHFMLPLSDSGSWGGSDLVSTSTRYGNYAMEHMINDILRHGGHRPNLSVKIFGGGKIISGMSDVGEKNIQFIREYIEQEQLNLLGEDVGDIYPRKVVFYPASGRVRIKKLKHMHNDTVVKREVAYQHDIEEAPVVGEVELF</sequence>
<keyword evidence="5" id="KW-1185">Reference proteome</keyword>
<dbReference type="GO" id="GO:0050568">
    <property type="term" value="F:protein-glutamine glutaminase activity"/>
    <property type="evidence" value="ECO:0007669"/>
    <property type="project" value="UniProtKB-UniRule"/>
</dbReference>
<comment type="similarity">
    <text evidence="3">Belongs to the CheD family.</text>
</comment>
<dbReference type="InterPro" id="IPR038592">
    <property type="entry name" value="CheD-like_sf"/>
</dbReference>
<dbReference type="PANTHER" id="PTHR35147">
    <property type="entry name" value="CHEMORECEPTOR GLUTAMINE DEAMIDASE CHED-RELATED"/>
    <property type="match status" value="1"/>
</dbReference>
<dbReference type="EC" id="3.5.1.44" evidence="3"/>
<evidence type="ECO:0000313" key="4">
    <source>
        <dbReference type="EMBL" id="RDH82186.1"/>
    </source>
</evidence>
<evidence type="ECO:0000256" key="3">
    <source>
        <dbReference type="HAMAP-Rule" id="MF_01440"/>
    </source>
</evidence>
<dbReference type="EMBL" id="QFXE01000021">
    <property type="protein sequence ID" value="RDH82186.1"/>
    <property type="molecule type" value="Genomic_DNA"/>
</dbReference>